<dbReference type="VEuPathDB" id="TrichDB:TRFO_35872"/>
<comment type="caution">
    <text evidence="2">The sequence shown here is derived from an EMBL/GenBank/DDBJ whole genome shotgun (WGS) entry which is preliminary data.</text>
</comment>
<keyword evidence="1" id="KW-0812">Transmembrane</keyword>
<organism evidence="2 3">
    <name type="scientific">Tritrichomonas foetus</name>
    <dbReference type="NCBI Taxonomy" id="1144522"/>
    <lineage>
        <taxon>Eukaryota</taxon>
        <taxon>Metamonada</taxon>
        <taxon>Parabasalia</taxon>
        <taxon>Tritrichomonadida</taxon>
        <taxon>Tritrichomonadidae</taxon>
        <taxon>Tritrichomonas</taxon>
    </lineage>
</organism>
<keyword evidence="1" id="KW-1133">Transmembrane helix</keyword>
<dbReference type="EMBL" id="MLAK01001091">
    <property type="protein sequence ID" value="OHS97859.1"/>
    <property type="molecule type" value="Genomic_DNA"/>
</dbReference>
<name>A0A1J4JK07_9EUKA</name>
<keyword evidence="3" id="KW-1185">Reference proteome</keyword>
<evidence type="ECO:0000256" key="1">
    <source>
        <dbReference type="SAM" id="Phobius"/>
    </source>
</evidence>
<dbReference type="RefSeq" id="XP_068350996.1">
    <property type="nucleotide sequence ID" value="XM_068510510.1"/>
</dbReference>
<dbReference type="Proteomes" id="UP000179807">
    <property type="component" value="Unassembled WGS sequence"/>
</dbReference>
<proteinExistence type="predicted"/>
<protein>
    <submittedName>
        <fullName evidence="2">Uncharacterized protein</fullName>
    </submittedName>
</protein>
<keyword evidence="1" id="KW-0472">Membrane</keyword>
<evidence type="ECO:0000313" key="3">
    <source>
        <dbReference type="Proteomes" id="UP000179807"/>
    </source>
</evidence>
<feature type="transmembrane region" description="Helical" evidence="1">
    <location>
        <begin position="1003"/>
        <end position="1025"/>
    </location>
</feature>
<sequence length="1050" mass="119273">MIFCLFCFCFSDNEPFPTNLTEICINLANGTCGDVYEVNSQTGIESYFRDSKQITIYLINELENLVVIYLGHLHLENITIIGLVDTSNIALNFHEFNTMNCSLVTRHASLLFIYDSFRLQTLEFASLDFSETFFTNLPNRVIASHVISDPSSLTFFTKISADVFDILMDQNFAEFTTGAIHLGSTAKEEKSGLVNINLLNLTSDYELILDTSGVTFSYTSNHINSNLTFNSNSKVDSNSVVFVFDAQNVNFWINDKLKESILKLSSSVKKNQIDNWLCGFFRLNINHDGFLQIIMTNVELYFGELNVNYLNFTSLETPSVCHILNYSASFQNQKCYINANSETTIYLYGDSPTSSLLSGKGKYVLNSDLNINYFTGISLSNLNFNRRHPRIKVAVTRNKKNGVIHVDSLNLSKKLIILPIFNKDKFTIPDDVSNLLNQKLFTLCADDIDPQYFELQAQSDDSLPPGFTKEDLSFSLIQENKCISLVFQKDPVLFSSSCCIYTTNGSLCNSNPYDASKNQSPFDGEIKTHFFNIEIVEDLPKDYIFNLSSLTGKHKITFTSEINKPIILEDNRESAKGTSLIFDFIDAKFGIHPNDYDKIYMMNGANILNDVDLSNTGSFEFDFHYVIKYSNYYDCPNVIIHHVTVYQIIYYERIWELYHENQVFPIPNQYQITLMFDTMPQLNLLPKSNEIKPLIFDIDFDEPITINITKNFPESLPVIAAKLKLNPNANDVFLSSPTNNVPIDFIGLEGSTCFEKMKRIIPYSYSSSVSTADFTNPLLIEEDDVTFIGFVRYNQTAIPAQFSQTTVSSDTYIVSEILHDDVNLFGVFLYRTNVLVLNKGVTATIVYGIVSQGITLRENSVLNLYHVKILEHTTINYIATLGEKMASIKLIQTQRELEIPTTTPLYIEDDEEQFLPQGIIINYKLSMNHHMNANNGTEECIMYLKSTDNCQQLESVISFDPEQISNTTGFFTFHTKCNLNCLAVVIEYQENPHTESPHHFNTIHIIIIALLSSVLTIAIVIIVVLMMKKRKEEDQGIVIKNTLLSIPKDL</sequence>
<dbReference type="GeneID" id="94845214"/>
<dbReference type="AlphaFoldDB" id="A0A1J4JK07"/>
<gene>
    <name evidence="2" type="ORF">TRFO_35872</name>
</gene>
<evidence type="ECO:0000313" key="2">
    <source>
        <dbReference type="EMBL" id="OHS97859.1"/>
    </source>
</evidence>
<reference evidence="2" key="1">
    <citation type="submission" date="2016-10" db="EMBL/GenBank/DDBJ databases">
        <authorList>
            <person name="Benchimol M."/>
            <person name="Almeida L.G."/>
            <person name="Vasconcelos A.T."/>
            <person name="Perreira-Neves A."/>
            <person name="Rosa I.A."/>
            <person name="Tasca T."/>
            <person name="Bogo M.R."/>
            <person name="de Souza W."/>
        </authorList>
    </citation>
    <scope>NUCLEOTIDE SEQUENCE [LARGE SCALE GENOMIC DNA]</scope>
    <source>
        <strain evidence="2">K</strain>
    </source>
</reference>
<accession>A0A1J4JK07</accession>